<name>A0A914I803_GLORO</name>
<protein>
    <submittedName>
        <fullName evidence="3">Uncharacterized protein</fullName>
    </submittedName>
</protein>
<reference evidence="3" key="1">
    <citation type="submission" date="2022-11" db="UniProtKB">
        <authorList>
            <consortium name="WormBaseParasite"/>
        </authorList>
    </citation>
    <scope>IDENTIFICATION</scope>
</reference>
<sequence>MCCCLRKWMIATAAARWRAVDDNDDDADDGGVEDGTGTCVGWMDGMDVQLKPKSKSIAAIHSSAGRQHLPTKELAEYEEPGMKNRDGGESVRDERVGERVYWDRQKEVETGARECLGQGSGRESGLGQTEEAETGAKECTGRERLPQHAHRQQQQQQQQQQNIPSLPHSHSSFYFPTT</sequence>
<dbReference type="WBParaSite" id="Gr19_v10_g749.t1">
    <property type="protein sequence ID" value="Gr19_v10_g749.t1"/>
    <property type="gene ID" value="Gr19_v10_g749"/>
</dbReference>
<evidence type="ECO:0000313" key="2">
    <source>
        <dbReference type="Proteomes" id="UP000887572"/>
    </source>
</evidence>
<feature type="compositionally biased region" description="Low complexity" evidence="1">
    <location>
        <begin position="152"/>
        <end position="161"/>
    </location>
</feature>
<proteinExistence type="predicted"/>
<evidence type="ECO:0000256" key="1">
    <source>
        <dbReference type="SAM" id="MobiDB-lite"/>
    </source>
</evidence>
<feature type="compositionally biased region" description="Basic and acidic residues" evidence="1">
    <location>
        <begin position="134"/>
        <end position="146"/>
    </location>
</feature>
<dbReference type="AlphaFoldDB" id="A0A914I803"/>
<evidence type="ECO:0000313" key="3">
    <source>
        <dbReference type="WBParaSite" id="Gr19_v10_g749.t1"/>
    </source>
</evidence>
<feature type="compositionally biased region" description="Basic and acidic residues" evidence="1">
    <location>
        <begin position="70"/>
        <end position="112"/>
    </location>
</feature>
<organism evidence="2 3">
    <name type="scientific">Globodera rostochiensis</name>
    <name type="common">Golden nematode worm</name>
    <name type="synonym">Heterodera rostochiensis</name>
    <dbReference type="NCBI Taxonomy" id="31243"/>
    <lineage>
        <taxon>Eukaryota</taxon>
        <taxon>Metazoa</taxon>
        <taxon>Ecdysozoa</taxon>
        <taxon>Nematoda</taxon>
        <taxon>Chromadorea</taxon>
        <taxon>Rhabditida</taxon>
        <taxon>Tylenchina</taxon>
        <taxon>Tylenchomorpha</taxon>
        <taxon>Tylenchoidea</taxon>
        <taxon>Heteroderidae</taxon>
        <taxon>Heteroderinae</taxon>
        <taxon>Globodera</taxon>
    </lineage>
</organism>
<keyword evidence="2" id="KW-1185">Reference proteome</keyword>
<dbReference type="Proteomes" id="UP000887572">
    <property type="component" value="Unplaced"/>
</dbReference>
<feature type="region of interest" description="Disordered" evidence="1">
    <location>
        <begin position="61"/>
        <end position="178"/>
    </location>
</feature>
<feature type="compositionally biased region" description="Polar residues" evidence="1">
    <location>
        <begin position="162"/>
        <end position="178"/>
    </location>
</feature>
<accession>A0A914I803</accession>